<name>A0A168J5D9_MUCCL</name>
<dbReference type="EMBL" id="AMYB01000006">
    <property type="protein sequence ID" value="OAD00771.1"/>
    <property type="molecule type" value="Genomic_DNA"/>
</dbReference>
<dbReference type="VEuPathDB" id="FungiDB:MUCCIDRAFT_112183"/>
<proteinExistence type="predicted"/>
<organism evidence="1 2">
    <name type="scientific">Mucor lusitanicus CBS 277.49</name>
    <dbReference type="NCBI Taxonomy" id="747725"/>
    <lineage>
        <taxon>Eukaryota</taxon>
        <taxon>Fungi</taxon>
        <taxon>Fungi incertae sedis</taxon>
        <taxon>Mucoromycota</taxon>
        <taxon>Mucoromycotina</taxon>
        <taxon>Mucoromycetes</taxon>
        <taxon>Mucorales</taxon>
        <taxon>Mucorineae</taxon>
        <taxon>Mucoraceae</taxon>
        <taxon>Mucor</taxon>
    </lineage>
</organism>
<dbReference type="Proteomes" id="UP000077051">
    <property type="component" value="Unassembled WGS sequence"/>
</dbReference>
<evidence type="ECO:0000313" key="1">
    <source>
        <dbReference type="EMBL" id="OAD00771.1"/>
    </source>
</evidence>
<protein>
    <submittedName>
        <fullName evidence="1">Uncharacterized protein</fullName>
    </submittedName>
</protein>
<accession>A0A168J5D9</accession>
<keyword evidence="2" id="KW-1185">Reference proteome</keyword>
<reference evidence="1 2" key="1">
    <citation type="submission" date="2015-06" db="EMBL/GenBank/DDBJ databases">
        <title>Expansion of signal transduction pathways in fungi by whole-genome duplication.</title>
        <authorList>
            <consortium name="DOE Joint Genome Institute"/>
            <person name="Corrochano L.M."/>
            <person name="Kuo A."/>
            <person name="Marcet-Houben M."/>
            <person name="Polaino S."/>
            <person name="Salamov A."/>
            <person name="Villalobos J.M."/>
            <person name="Alvarez M.I."/>
            <person name="Avalos J."/>
            <person name="Benito E.P."/>
            <person name="Benoit I."/>
            <person name="Burger G."/>
            <person name="Camino L.P."/>
            <person name="Canovas D."/>
            <person name="Cerda-Olmedo E."/>
            <person name="Cheng J.-F."/>
            <person name="Dominguez A."/>
            <person name="Elias M."/>
            <person name="Eslava A.P."/>
            <person name="Glaser F."/>
            <person name="Grimwood J."/>
            <person name="Gutierrez G."/>
            <person name="Heitman J."/>
            <person name="Henrissat B."/>
            <person name="Iturriaga E.A."/>
            <person name="Lang B.F."/>
            <person name="Lavin J.L."/>
            <person name="Lee S."/>
            <person name="Li W."/>
            <person name="Lindquist E."/>
            <person name="Lopez-Garcia S."/>
            <person name="Luque E.M."/>
            <person name="Marcos A.T."/>
            <person name="Martin J."/>
            <person name="Mccluskey K."/>
            <person name="Medina H.R."/>
            <person name="Miralles-Duran A."/>
            <person name="Miyazaki A."/>
            <person name="Munoz-Torres E."/>
            <person name="Oguiza J.A."/>
            <person name="Ohm R."/>
            <person name="Olmedo M."/>
            <person name="Orejas M."/>
            <person name="Ortiz-Castellanos L."/>
            <person name="Pisabarro A.G."/>
            <person name="Rodriguez-Romero J."/>
            <person name="Ruiz-Herrera J."/>
            <person name="Ruiz-Vazquez R."/>
            <person name="Sanz C."/>
            <person name="Schackwitz W."/>
            <person name="Schmutz J."/>
            <person name="Shahriari M."/>
            <person name="Shelest E."/>
            <person name="Silva-Franco F."/>
            <person name="Soanes D."/>
            <person name="Syed K."/>
            <person name="Tagua V.G."/>
            <person name="Talbot N.J."/>
            <person name="Thon M."/>
            <person name="De Vries R.P."/>
            <person name="Wiebenga A."/>
            <person name="Yadav J.S."/>
            <person name="Braun E.L."/>
            <person name="Baker S."/>
            <person name="Garre V."/>
            <person name="Horwitz B."/>
            <person name="Torres-Martinez S."/>
            <person name="Idnurm A."/>
            <person name="Herrera-Estrella A."/>
            <person name="Gabaldon T."/>
            <person name="Grigoriev I.V."/>
        </authorList>
    </citation>
    <scope>NUCLEOTIDE SEQUENCE [LARGE SCALE GENOMIC DNA]</scope>
    <source>
        <strain evidence="1 2">CBS 277.49</strain>
    </source>
</reference>
<dbReference type="AlphaFoldDB" id="A0A168J5D9"/>
<gene>
    <name evidence="1" type="ORF">MUCCIDRAFT_112183</name>
</gene>
<sequence>MRKSLISRSVDIKQAAKLIHHAKFDRSTWEQHDNLEILDGDASGRQLWTQFEDVVLADTEAATSDGVGQFKFRLANRAWLEDKVILSSQHSAGLPRE</sequence>
<comment type="caution">
    <text evidence="1">The sequence shown here is derived from an EMBL/GenBank/DDBJ whole genome shotgun (WGS) entry which is preliminary data.</text>
</comment>
<evidence type="ECO:0000313" key="2">
    <source>
        <dbReference type="Proteomes" id="UP000077051"/>
    </source>
</evidence>